<feature type="domain" description="Tyrosine-protein phosphatase" evidence="1">
    <location>
        <begin position="186"/>
        <end position="437"/>
    </location>
</feature>
<organism evidence="3 4">
    <name type="scientific">Mizuhopecten yessoensis</name>
    <name type="common">Japanese scallop</name>
    <name type="synonym">Patinopecten yessoensis</name>
    <dbReference type="NCBI Taxonomy" id="6573"/>
    <lineage>
        <taxon>Eukaryota</taxon>
        <taxon>Metazoa</taxon>
        <taxon>Spiralia</taxon>
        <taxon>Lophotrochozoa</taxon>
        <taxon>Mollusca</taxon>
        <taxon>Bivalvia</taxon>
        <taxon>Autobranchia</taxon>
        <taxon>Pteriomorphia</taxon>
        <taxon>Pectinida</taxon>
        <taxon>Pectinoidea</taxon>
        <taxon>Pectinidae</taxon>
        <taxon>Mizuhopecten</taxon>
    </lineage>
</organism>
<dbReference type="SUPFAM" id="SSF52799">
    <property type="entry name" value="(Phosphotyrosine protein) phosphatases II"/>
    <property type="match status" value="2"/>
</dbReference>
<dbReference type="SMART" id="SM00404">
    <property type="entry name" value="PTPc_motif"/>
    <property type="match status" value="2"/>
</dbReference>
<reference evidence="3 4" key="1">
    <citation type="journal article" date="2017" name="Nat. Ecol. Evol.">
        <title>Scallop genome provides insights into evolution of bilaterian karyotype and development.</title>
        <authorList>
            <person name="Wang S."/>
            <person name="Zhang J."/>
            <person name="Jiao W."/>
            <person name="Li J."/>
            <person name="Xun X."/>
            <person name="Sun Y."/>
            <person name="Guo X."/>
            <person name="Huan P."/>
            <person name="Dong B."/>
            <person name="Zhang L."/>
            <person name="Hu X."/>
            <person name="Sun X."/>
            <person name="Wang J."/>
            <person name="Zhao C."/>
            <person name="Wang Y."/>
            <person name="Wang D."/>
            <person name="Huang X."/>
            <person name="Wang R."/>
            <person name="Lv J."/>
            <person name="Li Y."/>
            <person name="Zhang Z."/>
            <person name="Liu B."/>
            <person name="Lu W."/>
            <person name="Hui Y."/>
            <person name="Liang J."/>
            <person name="Zhou Z."/>
            <person name="Hou R."/>
            <person name="Li X."/>
            <person name="Liu Y."/>
            <person name="Li H."/>
            <person name="Ning X."/>
            <person name="Lin Y."/>
            <person name="Zhao L."/>
            <person name="Xing Q."/>
            <person name="Dou J."/>
            <person name="Li Y."/>
            <person name="Mao J."/>
            <person name="Guo H."/>
            <person name="Dou H."/>
            <person name="Li T."/>
            <person name="Mu C."/>
            <person name="Jiang W."/>
            <person name="Fu Q."/>
            <person name="Fu X."/>
            <person name="Miao Y."/>
            <person name="Liu J."/>
            <person name="Yu Q."/>
            <person name="Li R."/>
            <person name="Liao H."/>
            <person name="Li X."/>
            <person name="Kong Y."/>
            <person name="Jiang Z."/>
            <person name="Chourrout D."/>
            <person name="Li R."/>
            <person name="Bao Z."/>
        </authorList>
    </citation>
    <scope>NUCLEOTIDE SEQUENCE [LARGE SCALE GENOMIC DNA]</scope>
    <source>
        <strain evidence="3 4">PY_sf001</strain>
    </source>
</reference>
<dbReference type="InterPro" id="IPR000242">
    <property type="entry name" value="PTP_cat"/>
</dbReference>
<evidence type="ECO:0000313" key="4">
    <source>
        <dbReference type="Proteomes" id="UP000242188"/>
    </source>
</evidence>
<evidence type="ECO:0000259" key="2">
    <source>
        <dbReference type="PROSITE" id="PS50056"/>
    </source>
</evidence>
<keyword evidence="3" id="KW-0675">Receptor</keyword>
<keyword evidence="4" id="KW-1185">Reference proteome</keyword>
<dbReference type="Proteomes" id="UP000242188">
    <property type="component" value="Unassembled WGS sequence"/>
</dbReference>
<feature type="domain" description="Tyrosine specific protein phosphatases" evidence="2">
    <location>
        <begin position="357"/>
        <end position="428"/>
    </location>
</feature>
<dbReference type="GO" id="GO:0004725">
    <property type="term" value="F:protein tyrosine phosphatase activity"/>
    <property type="evidence" value="ECO:0007669"/>
    <property type="project" value="InterPro"/>
</dbReference>
<dbReference type="OrthoDB" id="6158725at2759"/>
<dbReference type="AlphaFoldDB" id="A0A210QJI5"/>
<dbReference type="PROSITE" id="PS50056">
    <property type="entry name" value="TYR_PHOSPHATASE_2"/>
    <property type="match status" value="2"/>
</dbReference>
<accession>A0A210QJI5</accession>
<gene>
    <name evidence="3" type="ORF">KP79_PYT08709</name>
</gene>
<name>A0A210QJI5_MIZYE</name>
<evidence type="ECO:0000313" key="3">
    <source>
        <dbReference type="EMBL" id="OWF48900.1"/>
    </source>
</evidence>
<dbReference type="InterPro" id="IPR016130">
    <property type="entry name" value="Tyr_Pase_AS"/>
</dbReference>
<dbReference type="InterPro" id="IPR029021">
    <property type="entry name" value="Prot-tyrosine_phosphatase-like"/>
</dbReference>
<feature type="domain" description="Tyrosine-protein phosphatase" evidence="1">
    <location>
        <begin position="1"/>
        <end position="161"/>
    </location>
</feature>
<proteinExistence type="predicted"/>
<feature type="domain" description="Tyrosine specific protein phosphatases" evidence="2">
    <location>
        <begin position="81"/>
        <end position="152"/>
    </location>
</feature>
<dbReference type="InterPro" id="IPR003595">
    <property type="entry name" value="Tyr_Pase_cat"/>
</dbReference>
<protein>
    <submittedName>
        <fullName evidence="3">Receptor-type tyrosine-protein phosphatase zeta</fullName>
    </submittedName>
</protein>
<dbReference type="PRINTS" id="PR00700">
    <property type="entry name" value="PRTYPHPHTASE"/>
</dbReference>
<dbReference type="PROSITE" id="PS50055">
    <property type="entry name" value="TYR_PHOSPHATASE_PTP"/>
    <property type="match status" value="2"/>
</dbReference>
<dbReference type="InterPro" id="IPR000387">
    <property type="entry name" value="Tyr_Pase_dom"/>
</dbReference>
<dbReference type="InterPro" id="IPR050348">
    <property type="entry name" value="Protein-Tyr_Phosphatase"/>
</dbReference>
<dbReference type="PANTHER" id="PTHR19134">
    <property type="entry name" value="RECEPTOR-TYPE TYROSINE-PROTEIN PHOSPHATASE"/>
    <property type="match status" value="1"/>
</dbReference>
<evidence type="ECO:0000259" key="1">
    <source>
        <dbReference type="PROSITE" id="PS50055"/>
    </source>
</evidence>
<dbReference type="CDD" id="cd00047">
    <property type="entry name" value="PTPc"/>
    <property type="match status" value="2"/>
</dbReference>
<dbReference type="Gene3D" id="3.90.190.10">
    <property type="entry name" value="Protein tyrosine phosphatase superfamily"/>
    <property type="match status" value="2"/>
</dbReference>
<sequence length="447" mass="50123">MSSANNGLHKVKCTTYWTGSDGNPLELGLFQVTLQEEVAYAFYTTRKLVVKNKQTNSTRHISQYHFTRWPDHGVPEPFELLQFYKRVRSGHTDHKGPLIVHCSAGIGRTGSFIGLDALLLEGNTSGEIDVFAYTEKMRKDRMNMIQTAEQYAMLHDVLLEGLTIVTSSMSKTDFSMVTNNTDDDIPIQQYSLLNSARPAYSTIEYKTALQNKQKNRDQSILAVEKYKIRLMTTASGYINAVNIPGYRIPYGYILTQHPLDNTVIDFLSLIAQERSNTVVSIGLLQNNPCWPTKHGSQAKFGDFIVTNVHCDHHSVGPERVEERHLTIVNKETGTDTKISLLETPSWGSSSPNFSFMLELIQVIQSRRGIDASPVIITCSNGATESGLLCGLCNVMERLEVDGDVDIMAAARQLQIRRPQCFPNKDQIVFCYTLVKEHLEASTVYANV</sequence>
<dbReference type="SMART" id="SM00194">
    <property type="entry name" value="PTPc"/>
    <property type="match status" value="2"/>
</dbReference>
<dbReference type="STRING" id="6573.A0A210QJI5"/>
<comment type="caution">
    <text evidence="3">The sequence shown here is derived from an EMBL/GenBank/DDBJ whole genome shotgun (WGS) entry which is preliminary data.</text>
</comment>
<dbReference type="Pfam" id="PF00102">
    <property type="entry name" value="Y_phosphatase"/>
    <property type="match status" value="2"/>
</dbReference>
<dbReference type="EMBL" id="NEDP02003363">
    <property type="protein sequence ID" value="OWF48900.1"/>
    <property type="molecule type" value="Genomic_DNA"/>
</dbReference>
<dbReference type="PROSITE" id="PS00383">
    <property type="entry name" value="TYR_PHOSPHATASE_1"/>
    <property type="match status" value="1"/>
</dbReference>
<dbReference type="PANTHER" id="PTHR19134:SF449">
    <property type="entry name" value="TYROSINE-PROTEIN PHOSPHATASE 1"/>
    <property type="match status" value="1"/>
</dbReference>